<evidence type="ECO:0000313" key="2">
    <source>
        <dbReference type="EMBL" id="KAG1762380.1"/>
    </source>
</evidence>
<comment type="caution">
    <text evidence="2">The sequence shown here is derived from an EMBL/GenBank/DDBJ whole genome shotgun (WGS) entry which is preliminary data.</text>
</comment>
<name>A0A9P7CVL6_9AGAM</name>
<dbReference type="AlphaFoldDB" id="A0A9P7CVL6"/>
<evidence type="ECO:0000313" key="3">
    <source>
        <dbReference type="Proteomes" id="UP000714275"/>
    </source>
</evidence>
<dbReference type="EMBL" id="JABBWD010000247">
    <property type="protein sequence ID" value="KAG1762380.1"/>
    <property type="molecule type" value="Genomic_DNA"/>
</dbReference>
<keyword evidence="3" id="KW-1185">Reference proteome</keyword>
<dbReference type="Proteomes" id="UP000714275">
    <property type="component" value="Unassembled WGS sequence"/>
</dbReference>
<accession>A0A9P7CVL6</accession>
<evidence type="ECO:0000256" key="1">
    <source>
        <dbReference type="SAM" id="MobiDB-lite"/>
    </source>
</evidence>
<reference evidence="2" key="1">
    <citation type="journal article" date="2020" name="New Phytol.">
        <title>Comparative genomics reveals dynamic genome evolution in host specialist ectomycorrhizal fungi.</title>
        <authorList>
            <person name="Lofgren L.A."/>
            <person name="Nguyen N.H."/>
            <person name="Vilgalys R."/>
            <person name="Ruytinx J."/>
            <person name="Liao H.L."/>
            <person name="Branco S."/>
            <person name="Kuo A."/>
            <person name="LaButti K."/>
            <person name="Lipzen A."/>
            <person name="Andreopoulos W."/>
            <person name="Pangilinan J."/>
            <person name="Riley R."/>
            <person name="Hundley H."/>
            <person name="Na H."/>
            <person name="Barry K."/>
            <person name="Grigoriev I.V."/>
            <person name="Stajich J.E."/>
            <person name="Kennedy P.G."/>
        </authorList>
    </citation>
    <scope>NUCLEOTIDE SEQUENCE</scope>
    <source>
        <strain evidence="2">DOB743</strain>
    </source>
</reference>
<organism evidence="2 3">
    <name type="scientific">Suillus placidus</name>
    <dbReference type="NCBI Taxonomy" id="48579"/>
    <lineage>
        <taxon>Eukaryota</taxon>
        <taxon>Fungi</taxon>
        <taxon>Dikarya</taxon>
        <taxon>Basidiomycota</taxon>
        <taxon>Agaricomycotina</taxon>
        <taxon>Agaricomycetes</taxon>
        <taxon>Agaricomycetidae</taxon>
        <taxon>Boletales</taxon>
        <taxon>Suillineae</taxon>
        <taxon>Suillaceae</taxon>
        <taxon>Suillus</taxon>
    </lineage>
</organism>
<dbReference type="OrthoDB" id="2691494at2759"/>
<feature type="region of interest" description="Disordered" evidence="1">
    <location>
        <begin position="135"/>
        <end position="198"/>
    </location>
</feature>
<gene>
    <name evidence="2" type="ORF">EV702DRAFT_1163885</name>
</gene>
<proteinExistence type="predicted"/>
<protein>
    <submittedName>
        <fullName evidence="2">Uncharacterized protein</fullName>
    </submittedName>
</protein>
<feature type="compositionally biased region" description="Basic and acidic residues" evidence="1">
    <location>
        <begin position="135"/>
        <end position="151"/>
    </location>
</feature>
<feature type="compositionally biased region" description="Basic residues" evidence="1">
    <location>
        <begin position="155"/>
        <end position="166"/>
    </location>
</feature>
<sequence>MTVNHDDGNLLYFAGHGRNILISSPENSDDTHLVSRDQLKLFIAYSHALRNKSPRARPPNPLGYDFFAHAFNSEGLHSSASYLDETGSVVSAGASPELADIIGEEDEEDVSMSSLRMAQVEKMVWQTALSATHQREKMEIRRAGQRKERNFGRKQTQKLNKRGLGRVRKEADLPTTYPVAGPSTSGTTDEAMAEMGGE</sequence>